<proteinExistence type="predicted"/>
<evidence type="ECO:0000313" key="3">
    <source>
        <dbReference type="EMBL" id="CAF4055615.1"/>
    </source>
</evidence>
<feature type="region of interest" description="Disordered" evidence="1">
    <location>
        <begin position="127"/>
        <end position="263"/>
    </location>
</feature>
<accession>A0A8S2P6P8</accession>
<dbReference type="Proteomes" id="UP000681967">
    <property type="component" value="Unassembled WGS sequence"/>
</dbReference>
<feature type="non-terminal residue" evidence="2">
    <location>
        <position position="295"/>
    </location>
</feature>
<evidence type="ECO:0000313" key="4">
    <source>
        <dbReference type="Proteomes" id="UP000681720"/>
    </source>
</evidence>
<sequence>TEEFNLIPVGQQGSSNVNKLQTIQNLIDRFPIPTNIKLAKLPGSYAYADFLGCLQLLGSRSEDLAVCASLTTSNIALIPKNTPLKFVVSPLSPSSSSQIRTALSSCHIFTQSFDMQIRRILMSSNYNNSSHRSRSRYAKTQSSFEESSEKIKRSNSVDQGRTVKNDQPTTATDEGYRSGTSAFHKRNNNRSQRTISANIDSSSHHLRPKRTSSTDDDTKSGVRSHSAIKSKQSSSLLPPPLPKKPANFPFPAVSSTSDHETSLTEDIDSANANGAILMDASNELFLALPSDSRFT</sequence>
<name>A0A8S2P6P8_9BILA</name>
<protein>
    <submittedName>
        <fullName evidence="2">Uncharacterized protein</fullName>
    </submittedName>
</protein>
<evidence type="ECO:0000256" key="1">
    <source>
        <dbReference type="SAM" id="MobiDB-lite"/>
    </source>
</evidence>
<dbReference type="EMBL" id="CAJOBJ010005501">
    <property type="protein sequence ID" value="CAF4033565.1"/>
    <property type="molecule type" value="Genomic_DNA"/>
</dbReference>
<gene>
    <name evidence="3" type="ORF">BYL167_LOCUS16670</name>
    <name evidence="2" type="ORF">GIL414_LOCUS13531</name>
</gene>
<dbReference type="EMBL" id="CAJOBH010006416">
    <property type="protein sequence ID" value="CAF4055615.1"/>
    <property type="molecule type" value="Genomic_DNA"/>
</dbReference>
<comment type="caution">
    <text evidence="2">The sequence shown here is derived from an EMBL/GenBank/DDBJ whole genome shotgun (WGS) entry which is preliminary data.</text>
</comment>
<feature type="compositionally biased region" description="Polar residues" evidence="1">
    <location>
        <begin position="189"/>
        <end position="201"/>
    </location>
</feature>
<organism evidence="2 4">
    <name type="scientific">Rotaria magnacalcarata</name>
    <dbReference type="NCBI Taxonomy" id="392030"/>
    <lineage>
        <taxon>Eukaryota</taxon>
        <taxon>Metazoa</taxon>
        <taxon>Spiralia</taxon>
        <taxon>Gnathifera</taxon>
        <taxon>Rotifera</taxon>
        <taxon>Eurotatoria</taxon>
        <taxon>Bdelloidea</taxon>
        <taxon>Philodinida</taxon>
        <taxon>Philodinidae</taxon>
        <taxon>Rotaria</taxon>
    </lineage>
</organism>
<reference evidence="2" key="1">
    <citation type="submission" date="2021-02" db="EMBL/GenBank/DDBJ databases">
        <authorList>
            <person name="Nowell W R."/>
        </authorList>
    </citation>
    <scope>NUCLEOTIDE SEQUENCE</scope>
</reference>
<dbReference type="Proteomes" id="UP000681720">
    <property type="component" value="Unassembled WGS sequence"/>
</dbReference>
<evidence type="ECO:0000313" key="2">
    <source>
        <dbReference type="EMBL" id="CAF4033565.1"/>
    </source>
</evidence>
<feature type="compositionally biased region" description="Low complexity" evidence="1">
    <location>
        <begin position="224"/>
        <end position="236"/>
    </location>
</feature>
<dbReference type="AlphaFoldDB" id="A0A8S2P6P8"/>